<dbReference type="OrthoDB" id="4579481at2759"/>
<accession>A0A7J6JEA4</accession>
<feature type="region of interest" description="Disordered" evidence="1">
    <location>
        <begin position="236"/>
        <end position="264"/>
    </location>
</feature>
<name>A0A7J6JEA4_COLFN</name>
<feature type="compositionally biased region" description="Basic and acidic residues" evidence="1">
    <location>
        <begin position="151"/>
        <end position="166"/>
    </location>
</feature>
<evidence type="ECO:0000313" key="3">
    <source>
        <dbReference type="Proteomes" id="UP000011096"/>
    </source>
</evidence>
<gene>
    <name evidence="2" type="ORF">CGGC5_v003694</name>
</gene>
<evidence type="ECO:0000256" key="1">
    <source>
        <dbReference type="SAM" id="MobiDB-lite"/>
    </source>
</evidence>
<dbReference type="RefSeq" id="XP_066009401.1">
    <property type="nucleotide sequence ID" value="XM_066151164.1"/>
</dbReference>
<dbReference type="AlphaFoldDB" id="A0A7J6JEA4"/>
<feature type="compositionally biased region" description="Basic and acidic residues" evidence="1">
    <location>
        <begin position="17"/>
        <end position="27"/>
    </location>
</feature>
<organism evidence="2 3">
    <name type="scientific">Colletotrichum fructicola (strain Nara gc5)</name>
    <name type="common">Anthracnose fungus</name>
    <name type="synonym">Colletotrichum gloeosporioides (strain Nara gc5)</name>
    <dbReference type="NCBI Taxonomy" id="1213859"/>
    <lineage>
        <taxon>Eukaryota</taxon>
        <taxon>Fungi</taxon>
        <taxon>Dikarya</taxon>
        <taxon>Ascomycota</taxon>
        <taxon>Pezizomycotina</taxon>
        <taxon>Sordariomycetes</taxon>
        <taxon>Hypocreomycetidae</taxon>
        <taxon>Glomerellales</taxon>
        <taxon>Glomerellaceae</taxon>
        <taxon>Colletotrichum</taxon>
        <taxon>Colletotrichum gloeosporioides species complex</taxon>
    </lineage>
</organism>
<reference evidence="2 3" key="1">
    <citation type="submission" date="2012-08" db="EMBL/GenBank/DDBJ databases">
        <authorList>
            <person name="Gan P.H.P."/>
            <person name="Ikeda K."/>
            <person name="Irieda H."/>
            <person name="Narusaka M."/>
            <person name="O'Connell R.J."/>
            <person name="Narusaka Y."/>
            <person name="Takano Y."/>
            <person name="Kubo Y."/>
            <person name="Shirasu K."/>
        </authorList>
    </citation>
    <scope>NUCLEOTIDE SEQUENCE [LARGE SCALE GENOMIC DNA]</scope>
    <source>
        <strain evidence="2 3">Nara gc5</strain>
    </source>
</reference>
<feature type="compositionally biased region" description="Basic and acidic residues" evidence="1">
    <location>
        <begin position="39"/>
        <end position="63"/>
    </location>
</feature>
<comment type="caution">
    <text evidence="2">The sequence shown here is derived from an EMBL/GenBank/DDBJ whole genome shotgun (WGS) entry which is preliminary data.</text>
</comment>
<feature type="compositionally biased region" description="Polar residues" evidence="1">
    <location>
        <begin position="168"/>
        <end position="179"/>
    </location>
</feature>
<protein>
    <submittedName>
        <fullName evidence="2">Uncharacterized protein</fullName>
    </submittedName>
</protein>
<sequence>MGKKSTRIESFSDTEEGGAKLDTRVGDAMDVDSTPAPKVDTKKSAADARAERAARRKQRREELASGQSATSSMASTPVPETKTASPAKTEEKPKKKRGSIKSKSAAEESEAPAEPSTAPAPAPAPESSNAPEAEAAPLPFIIDVNPTKHTTAHEDTANPSASERDTSVAPSTIAPSTVNGDGLNRAARRRLMQIDRHRISIRKELGIPADSDERQDEVETLLAAWIKLFDEKVDARKSKKLARQQSRVKGKGKETKRCPETQAGSCLGDKLASLRLDELPISGGRGKGV</sequence>
<feature type="compositionally biased region" description="Polar residues" evidence="1">
    <location>
        <begin position="65"/>
        <end position="75"/>
    </location>
</feature>
<dbReference type="EMBL" id="ANPB02000002">
    <property type="protein sequence ID" value="KAF4488627.1"/>
    <property type="molecule type" value="Genomic_DNA"/>
</dbReference>
<evidence type="ECO:0000313" key="2">
    <source>
        <dbReference type="EMBL" id="KAF4488627.1"/>
    </source>
</evidence>
<feature type="compositionally biased region" description="Basic residues" evidence="1">
    <location>
        <begin position="237"/>
        <end position="250"/>
    </location>
</feature>
<proteinExistence type="predicted"/>
<dbReference type="InParanoid" id="A0A7J6JEA4"/>
<feature type="compositionally biased region" description="Low complexity" evidence="1">
    <location>
        <begin position="125"/>
        <end position="137"/>
    </location>
</feature>
<dbReference type="GeneID" id="43617764"/>
<dbReference type="Proteomes" id="UP000011096">
    <property type="component" value="Unassembled WGS sequence"/>
</dbReference>
<feature type="region of interest" description="Disordered" evidence="1">
    <location>
        <begin position="1"/>
        <end position="182"/>
    </location>
</feature>
<keyword evidence="3" id="KW-1185">Reference proteome</keyword>
<reference evidence="2 3" key="2">
    <citation type="submission" date="2020-04" db="EMBL/GenBank/DDBJ databases">
        <title>Genome sequencing and assembly of multiple isolates from the Colletotrichum gloeosporioides species complex.</title>
        <authorList>
            <person name="Gan P."/>
            <person name="Shirasu K."/>
        </authorList>
    </citation>
    <scope>NUCLEOTIDE SEQUENCE [LARGE SCALE GENOMIC DNA]</scope>
    <source>
        <strain evidence="2 3">Nara gc5</strain>
    </source>
</reference>